<proteinExistence type="predicted"/>
<comment type="caution">
    <text evidence="1">The sequence shown here is derived from an EMBL/GenBank/DDBJ whole genome shotgun (WGS) entry which is preliminary data.</text>
</comment>
<dbReference type="Proteomes" id="UP001183246">
    <property type="component" value="Unassembled WGS sequence"/>
</dbReference>
<name>A0ABU2MJ27_9ACTN</name>
<dbReference type="EMBL" id="JAVREL010000001">
    <property type="protein sequence ID" value="MDT0341584.1"/>
    <property type="molecule type" value="Genomic_DNA"/>
</dbReference>
<evidence type="ECO:0000313" key="2">
    <source>
        <dbReference type="Proteomes" id="UP001183246"/>
    </source>
</evidence>
<dbReference type="Pfam" id="PF04229">
    <property type="entry name" value="GrpB"/>
    <property type="match status" value="1"/>
</dbReference>
<keyword evidence="2" id="KW-1185">Reference proteome</keyword>
<gene>
    <name evidence="1" type="ORF">RM590_02845</name>
</gene>
<evidence type="ECO:0000313" key="1">
    <source>
        <dbReference type="EMBL" id="MDT0341584.1"/>
    </source>
</evidence>
<dbReference type="RefSeq" id="WP_311702707.1">
    <property type="nucleotide sequence ID" value="NZ_JAVREL010000001.1"/>
</dbReference>
<dbReference type="SUPFAM" id="SSF81301">
    <property type="entry name" value="Nucleotidyltransferase"/>
    <property type="match status" value="1"/>
</dbReference>
<sequence>MAIDIADHDPSWPDQGARAGAELIDALPGLFLNVEHVGSTSVPRLVAKPVIDLMASVAALDDVTADREAVLERLGYRSQETGMPGRLFYYRDTDAGRRSHHLHIVTADTWETRNERLFRDHLRAHPEVATEYGELKRRAAVEEEDGLAYTKRKTELIQHVVDRERAARGLPLVPVWEE</sequence>
<dbReference type="PANTHER" id="PTHR34822">
    <property type="entry name" value="GRPB DOMAIN PROTEIN (AFU_ORTHOLOGUE AFUA_1G01530)"/>
    <property type="match status" value="1"/>
</dbReference>
<dbReference type="PANTHER" id="PTHR34822:SF1">
    <property type="entry name" value="GRPB FAMILY PROTEIN"/>
    <property type="match status" value="1"/>
</dbReference>
<reference evidence="2" key="1">
    <citation type="submission" date="2023-07" db="EMBL/GenBank/DDBJ databases">
        <title>30 novel species of actinomycetes from the DSMZ collection.</title>
        <authorList>
            <person name="Nouioui I."/>
        </authorList>
    </citation>
    <scope>NUCLEOTIDE SEQUENCE [LARGE SCALE GENOMIC DNA]</scope>
    <source>
        <strain evidence="2">DSM 44938</strain>
    </source>
</reference>
<protein>
    <submittedName>
        <fullName evidence="1">GrpB family protein</fullName>
    </submittedName>
</protein>
<dbReference type="Gene3D" id="3.30.460.10">
    <property type="entry name" value="Beta Polymerase, domain 2"/>
    <property type="match status" value="1"/>
</dbReference>
<dbReference type="InterPro" id="IPR007344">
    <property type="entry name" value="GrpB/CoaE"/>
</dbReference>
<accession>A0ABU2MJ27</accession>
<dbReference type="InterPro" id="IPR043519">
    <property type="entry name" value="NT_sf"/>
</dbReference>
<organism evidence="1 2">
    <name type="scientific">Streptomyces litchfieldiae</name>
    <dbReference type="NCBI Taxonomy" id="3075543"/>
    <lineage>
        <taxon>Bacteria</taxon>
        <taxon>Bacillati</taxon>
        <taxon>Actinomycetota</taxon>
        <taxon>Actinomycetes</taxon>
        <taxon>Kitasatosporales</taxon>
        <taxon>Streptomycetaceae</taxon>
        <taxon>Streptomyces</taxon>
    </lineage>
</organism>